<proteinExistence type="inferred from homology"/>
<dbReference type="InterPro" id="IPR011990">
    <property type="entry name" value="TPR-like_helical_dom_sf"/>
</dbReference>
<comment type="function">
    <text evidence="2">Catalyzes the post-translational formation of 4-hydroxyproline in -Xaa-Pro-Gly- sequences in collagens and other proteins.</text>
</comment>
<keyword evidence="9" id="KW-0847">Vitamin C</keyword>
<comment type="similarity">
    <text evidence="4">Belongs to the P4HA family.</text>
</comment>
<dbReference type="GO" id="GO:0004656">
    <property type="term" value="F:procollagen-proline 4-dioxygenase activity"/>
    <property type="evidence" value="ECO:0007669"/>
    <property type="project" value="UniProtKB-EC"/>
</dbReference>
<keyword evidence="10" id="KW-0223">Dioxygenase</keyword>
<evidence type="ECO:0000259" key="16">
    <source>
        <dbReference type="PROSITE" id="PS51471"/>
    </source>
</evidence>
<evidence type="ECO:0000256" key="11">
    <source>
        <dbReference type="ARBA" id="ARBA00023002"/>
    </source>
</evidence>
<dbReference type="Proteomes" id="UP000005226">
    <property type="component" value="Chromosome 4"/>
</dbReference>
<comment type="subcellular location">
    <subcellularLocation>
        <location evidence="3">Endoplasmic reticulum lumen</location>
    </subcellularLocation>
</comment>
<comment type="cofactor">
    <cofactor evidence="1">
        <name>L-ascorbate</name>
        <dbReference type="ChEBI" id="CHEBI:38290"/>
    </cofactor>
</comment>
<keyword evidence="18" id="KW-1185">Reference proteome</keyword>
<dbReference type="InterPro" id="IPR013547">
    <property type="entry name" value="P4H_N"/>
</dbReference>
<dbReference type="InterPro" id="IPR044862">
    <property type="entry name" value="Pro_4_hyd_alph_FE2OG_OXY"/>
</dbReference>
<feature type="compositionally biased region" description="Basic and acidic residues" evidence="15">
    <location>
        <begin position="259"/>
        <end position="271"/>
    </location>
</feature>
<dbReference type="Gene3D" id="6.10.140.1460">
    <property type="match status" value="1"/>
</dbReference>
<dbReference type="Ensembl" id="ENSTRUT00000009734.3">
    <property type="protein sequence ID" value="ENSTRUP00000009679.3"/>
    <property type="gene ID" value="ENSTRUG00000004081.3"/>
</dbReference>
<evidence type="ECO:0000256" key="3">
    <source>
        <dbReference type="ARBA" id="ARBA00004319"/>
    </source>
</evidence>
<dbReference type="InterPro" id="IPR005123">
    <property type="entry name" value="Oxoglu/Fe-dep_dioxygenase_dom"/>
</dbReference>
<keyword evidence="7 14" id="KW-0802">TPR repeat</keyword>
<evidence type="ECO:0000313" key="18">
    <source>
        <dbReference type="Proteomes" id="UP000005226"/>
    </source>
</evidence>
<keyword evidence="11" id="KW-0560">Oxidoreductase</keyword>
<dbReference type="GeneTree" id="ENSGT00940000156635"/>
<organism evidence="17 18">
    <name type="scientific">Takifugu rubripes</name>
    <name type="common">Japanese pufferfish</name>
    <name type="synonym">Fugu rubripes</name>
    <dbReference type="NCBI Taxonomy" id="31033"/>
    <lineage>
        <taxon>Eukaryota</taxon>
        <taxon>Metazoa</taxon>
        <taxon>Chordata</taxon>
        <taxon>Craniata</taxon>
        <taxon>Vertebrata</taxon>
        <taxon>Euteleostomi</taxon>
        <taxon>Actinopterygii</taxon>
        <taxon>Neopterygii</taxon>
        <taxon>Teleostei</taxon>
        <taxon>Neoteleostei</taxon>
        <taxon>Acanthomorphata</taxon>
        <taxon>Eupercaria</taxon>
        <taxon>Tetraodontiformes</taxon>
        <taxon>Tetradontoidea</taxon>
        <taxon>Tetraodontidae</taxon>
        <taxon>Takifugu</taxon>
    </lineage>
</organism>
<evidence type="ECO:0000313" key="17">
    <source>
        <dbReference type="Ensembl" id="ENSTRUP00000009679.3"/>
    </source>
</evidence>
<dbReference type="PANTHER" id="PTHR10869">
    <property type="entry name" value="PROLYL 4-HYDROXYLASE ALPHA SUBUNIT"/>
    <property type="match status" value="1"/>
</dbReference>
<keyword evidence="12" id="KW-0408">Iron</keyword>
<dbReference type="Pfam" id="PF13640">
    <property type="entry name" value="2OG-FeII_Oxy_3"/>
    <property type="match status" value="1"/>
</dbReference>
<dbReference type="InterPro" id="IPR019734">
    <property type="entry name" value="TPR_rpt"/>
</dbReference>
<feature type="region of interest" description="Disordered" evidence="15">
    <location>
        <begin position="259"/>
        <end position="292"/>
    </location>
</feature>
<dbReference type="Gene3D" id="2.60.120.620">
    <property type="entry name" value="q2cbj1_9rhob like domain"/>
    <property type="match status" value="1"/>
</dbReference>
<dbReference type="GO" id="GO:0005788">
    <property type="term" value="C:endoplasmic reticulum lumen"/>
    <property type="evidence" value="ECO:0007669"/>
    <property type="project" value="UniProtKB-SubCell"/>
</dbReference>
<dbReference type="PROSITE" id="PS51471">
    <property type="entry name" value="FE2OG_OXY"/>
    <property type="match status" value="1"/>
</dbReference>
<dbReference type="SUPFAM" id="SSF48452">
    <property type="entry name" value="TPR-like"/>
    <property type="match status" value="1"/>
</dbReference>
<dbReference type="InterPro" id="IPR045054">
    <property type="entry name" value="P4HA-like"/>
</dbReference>
<evidence type="ECO:0000256" key="9">
    <source>
        <dbReference type="ARBA" id="ARBA00022896"/>
    </source>
</evidence>
<protein>
    <recommendedName>
        <fullName evidence="5">procollagen-proline 4-dioxygenase</fullName>
        <ecNumber evidence="5">1.14.11.2</ecNumber>
    </recommendedName>
</protein>
<keyword evidence="6" id="KW-0479">Metal-binding</keyword>
<dbReference type="Gene3D" id="1.25.40.10">
    <property type="entry name" value="Tetratricopeptide repeat domain"/>
    <property type="match status" value="1"/>
</dbReference>
<dbReference type="SMART" id="SM00702">
    <property type="entry name" value="P4Hc"/>
    <property type="match status" value="1"/>
</dbReference>
<evidence type="ECO:0000256" key="10">
    <source>
        <dbReference type="ARBA" id="ARBA00022964"/>
    </source>
</evidence>
<dbReference type="GO" id="GO:0031418">
    <property type="term" value="F:L-ascorbic acid binding"/>
    <property type="evidence" value="ECO:0007669"/>
    <property type="project" value="UniProtKB-KW"/>
</dbReference>
<reference evidence="17 18" key="1">
    <citation type="journal article" date="2011" name="Genome Biol. Evol.">
        <title>Integration of the genetic map and genome assembly of fugu facilitates insights into distinct features of genome evolution in teleosts and mammals.</title>
        <authorList>
            <person name="Kai W."/>
            <person name="Kikuchi K."/>
            <person name="Tohari S."/>
            <person name="Chew A.K."/>
            <person name="Tay A."/>
            <person name="Fujiwara A."/>
            <person name="Hosoya S."/>
            <person name="Suetake H."/>
            <person name="Naruse K."/>
            <person name="Brenner S."/>
            <person name="Suzuki Y."/>
            <person name="Venkatesh B."/>
        </authorList>
    </citation>
    <scope>NUCLEOTIDE SEQUENCE [LARGE SCALE GENOMIC DNA]</scope>
</reference>
<evidence type="ECO:0000256" key="12">
    <source>
        <dbReference type="ARBA" id="ARBA00023004"/>
    </source>
</evidence>
<dbReference type="Pfam" id="PF08336">
    <property type="entry name" value="P4Ha_N"/>
    <property type="match status" value="1"/>
</dbReference>
<evidence type="ECO:0000256" key="5">
    <source>
        <dbReference type="ARBA" id="ARBA00012269"/>
    </source>
</evidence>
<accession>H2SBA1</accession>
<keyword evidence="13" id="KW-0325">Glycoprotein</keyword>
<evidence type="ECO:0000256" key="6">
    <source>
        <dbReference type="ARBA" id="ARBA00022723"/>
    </source>
</evidence>
<evidence type="ECO:0000256" key="14">
    <source>
        <dbReference type="PROSITE-ProRule" id="PRU00339"/>
    </source>
</evidence>
<evidence type="ECO:0000256" key="1">
    <source>
        <dbReference type="ARBA" id="ARBA00001961"/>
    </source>
</evidence>
<keyword evidence="8" id="KW-0256">Endoplasmic reticulum</keyword>
<name>H2SBA1_TAKRU</name>
<evidence type="ECO:0000256" key="2">
    <source>
        <dbReference type="ARBA" id="ARBA00002035"/>
    </source>
</evidence>
<dbReference type="EC" id="1.14.11.2" evidence="5"/>
<evidence type="ECO:0000256" key="13">
    <source>
        <dbReference type="ARBA" id="ARBA00023180"/>
    </source>
</evidence>
<dbReference type="InterPro" id="IPR006620">
    <property type="entry name" value="Pro_4_hyd_alph"/>
</dbReference>
<dbReference type="FunFam" id="2.60.120.620:FF:000001">
    <property type="entry name" value="Prolyl 4-hydroxylase subunit alpha 2"/>
    <property type="match status" value="1"/>
</dbReference>
<dbReference type="AlphaFoldDB" id="H2SBA1"/>
<evidence type="ECO:0000256" key="8">
    <source>
        <dbReference type="ARBA" id="ARBA00022824"/>
    </source>
</evidence>
<dbReference type="GO" id="GO:0005506">
    <property type="term" value="F:iron ion binding"/>
    <property type="evidence" value="ECO:0007669"/>
    <property type="project" value="InterPro"/>
</dbReference>
<dbReference type="Pfam" id="PF23558">
    <property type="entry name" value="TPR_P4H"/>
    <property type="match status" value="1"/>
</dbReference>
<sequence>SGLFCLTNDALRHLVVMTNLSDLFHSGQMTDLLYTEKDLVTSLKDYIRAEENKLERVKRWADKLDSLSTSATQDPEGFLGHPVNAFKLMKRLNTEWGDLENLVLSDTTDGFISNLTIQRQHFPTDEDQTGAAKALLRLQDTYRLDANTISTGDLPGVKHKSQMTVEDCYELAKIAYSEADYYHTELWMAQALKQLDQGEVSTLDKVTILDYLSYAIYQQGEIPRALELTKRLLELDPEHQRAKGNLKYFEFQLEKQRKDAEEETTKEKEEREEPDITEEKKKKKKKSQTKSTFQLIPERKKYEMLCRGEGIKMTPRRQSRLFCRYYDNNHNPKYVLSPVKQQDEWDRPYIVRYIDIISDKEIETVKKLAKPRLRRATVHDPQTGKLTTAQYRVSKSAWLTGYEHPVIEIINQRIEDLTGLEMDTAEELQVANYGVGGQYEPHFDFGRKDEPDAFKELGTGNRIATWLFYMSDVAAGGATVFPDVGAAVWPQKGTAVFWYNLFANGEGDYSTRHAACPVLVGNKWVSNKWIHERGQEWRRPCGLTENE</sequence>
<reference evidence="17" key="3">
    <citation type="submission" date="2025-09" db="UniProtKB">
        <authorList>
            <consortium name="Ensembl"/>
        </authorList>
    </citation>
    <scope>IDENTIFICATION</scope>
</reference>
<feature type="domain" description="Fe2OG dioxygenase" evidence="16">
    <location>
        <begin position="424"/>
        <end position="532"/>
    </location>
</feature>
<evidence type="ECO:0000256" key="15">
    <source>
        <dbReference type="SAM" id="MobiDB-lite"/>
    </source>
</evidence>
<dbReference type="PROSITE" id="PS50005">
    <property type="entry name" value="TPR"/>
    <property type="match status" value="1"/>
</dbReference>
<reference evidence="17" key="2">
    <citation type="submission" date="2025-08" db="UniProtKB">
        <authorList>
            <consortium name="Ensembl"/>
        </authorList>
    </citation>
    <scope>IDENTIFICATION</scope>
</reference>
<evidence type="ECO:0000256" key="4">
    <source>
        <dbReference type="ARBA" id="ARBA00006511"/>
    </source>
</evidence>
<dbReference type="PANTHER" id="PTHR10869:SF221">
    <property type="entry name" value="PROCOLLAGEN-PROLINE 4-DIOXYGENASE"/>
    <property type="match status" value="1"/>
</dbReference>
<feature type="repeat" description="TPR" evidence="14">
    <location>
        <begin position="206"/>
        <end position="239"/>
    </location>
</feature>
<dbReference type="FunFam" id="1.25.40.10:FF:000006">
    <property type="entry name" value="Prolyl 4-hydroxylase subunit alpha 2"/>
    <property type="match status" value="1"/>
</dbReference>
<gene>
    <name evidence="17" type="primary">p4ha1b</name>
</gene>
<dbReference type="InterPro" id="IPR059068">
    <property type="entry name" value="TPR_P4H"/>
</dbReference>
<evidence type="ECO:0000256" key="7">
    <source>
        <dbReference type="ARBA" id="ARBA00022803"/>
    </source>
</evidence>